<reference evidence="10" key="1">
    <citation type="submission" date="2020-11" db="EMBL/GenBank/DDBJ databases">
        <authorList>
            <person name="Whiteford S."/>
        </authorList>
    </citation>
    <scope>NUCLEOTIDE SEQUENCE</scope>
</reference>
<dbReference type="PANTHER" id="PTHR24252">
    <property type="entry name" value="ACROSIN-RELATED"/>
    <property type="match status" value="1"/>
</dbReference>
<dbReference type="Proteomes" id="UP000653454">
    <property type="component" value="Unassembled WGS sequence"/>
</dbReference>
<dbReference type="Pfam" id="PF00089">
    <property type="entry name" value="Trypsin"/>
    <property type="match status" value="1"/>
</dbReference>
<accession>A0A8S4EC73</accession>
<gene>
    <name evidence="10" type="ORF">PLXY2_LOCUS5120</name>
</gene>
<dbReference type="GO" id="GO:0005576">
    <property type="term" value="C:extracellular region"/>
    <property type="evidence" value="ECO:0007669"/>
    <property type="project" value="UniProtKB-SubCell"/>
</dbReference>
<dbReference type="Gene3D" id="2.40.10.10">
    <property type="entry name" value="Trypsin-like serine proteases"/>
    <property type="match status" value="1"/>
</dbReference>
<evidence type="ECO:0000259" key="9">
    <source>
        <dbReference type="PROSITE" id="PS50240"/>
    </source>
</evidence>
<keyword evidence="8" id="KW-0378">Hydrolase</keyword>
<evidence type="ECO:0000256" key="3">
    <source>
        <dbReference type="ARBA" id="ARBA00022729"/>
    </source>
</evidence>
<dbReference type="InterPro" id="IPR001314">
    <property type="entry name" value="Peptidase_S1A"/>
</dbReference>
<comment type="caution">
    <text evidence="10">The sequence shown here is derived from an EMBL/GenBank/DDBJ whole genome shotgun (WGS) entry which is preliminary data.</text>
</comment>
<evidence type="ECO:0000313" key="11">
    <source>
        <dbReference type="Proteomes" id="UP000653454"/>
    </source>
</evidence>
<dbReference type="InterPro" id="IPR043504">
    <property type="entry name" value="Peptidase_S1_PA_chymotrypsin"/>
</dbReference>
<keyword evidence="8" id="KW-0720">Serine protease</keyword>
<dbReference type="InterPro" id="IPR033116">
    <property type="entry name" value="TRYPSIN_SER"/>
</dbReference>
<name>A0A8S4EC73_PLUXY</name>
<keyword evidence="8" id="KW-0645">Protease</keyword>
<dbReference type="FunFam" id="2.40.10.10:FF:000038">
    <property type="entry name" value="Serine protease"/>
    <property type="match status" value="1"/>
</dbReference>
<evidence type="ECO:0000256" key="1">
    <source>
        <dbReference type="ARBA" id="ARBA00004613"/>
    </source>
</evidence>
<protein>
    <recommendedName>
        <fullName evidence="6">Phenoloxidase-activating factor 2</fullName>
    </recommendedName>
    <alternativeName>
        <fullName evidence="7">Prophenoloxidase-activating factor II</fullName>
    </alternativeName>
</protein>
<evidence type="ECO:0000256" key="8">
    <source>
        <dbReference type="RuleBase" id="RU363034"/>
    </source>
</evidence>
<dbReference type="PROSITE" id="PS50240">
    <property type="entry name" value="TRYPSIN_DOM"/>
    <property type="match status" value="1"/>
</dbReference>
<evidence type="ECO:0000256" key="4">
    <source>
        <dbReference type="ARBA" id="ARBA00023157"/>
    </source>
</evidence>
<keyword evidence="11" id="KW-1185">Reference proteome</keyword>
<evidence type="ECO:0000313" key="10">
    <source>
        <dbReference type="EMBL" id="CAG9112839.1"/>
    </source>
</evidence>
<dbReference type="InterPro" id="IPR001254">
    <property type="entry name" value="Trypsin_dom"/>
</dbReference>
<evidence type="ECO:0000256" key="2">
    <source>
        <dbReference type="ARBA" id="ARBA00022525"/>
    </source>
</evidence>
<comment type="similarity">
    <text evidence="5">Belongs to the peptidase S1 family. CLIP subfamily.</text>
</comment>
<sequence>MVNRCLCVGGEGLPGQYWLVGWPAHAPLTHSWRRDVDALSYPETPCVGADGRAGFCKPLSACPLAEFRQDALLAMDHLCVIPPIENPQLSYPETACVGADGRAGFCKPLSACPLAEFRQDALLAMDHLCVIPPIGPKSLLRYLWSNILMRIALLTPCVGADGRAGFCKPLSACPLAEFRQDALLAMDHLCVIPPIGPKKCILRYLWSKIHQRIALLTACVGADGRAGFCKPLSACPLAEFRQDALLAMDHLCVIPPILARLLLQDQDQDQDWERKTKTKTKTRCIGARPRPRPRPGVLAQDQDQDWLSLVLFLHLGNTNLWSKIHLRIALLTACVGADGRAGVCKPLSACPLAEFRQDALLAMDHLCVIPPMSVGVCCPEAQTLAGDLPATAPREADGEALTRISSAESRGCGVSTRASTRVVGARPTSVREWPWMASVTPEGYEQYCGGVLITDRHVLTAAHCTRRWKADELFVRLGEYDLDRSDDTRTYNFRVVEIRQHAEFDPSNYHHDVAILKLHRPATFNSYVWPICLPPPGVDLVNETAFIIGWGTQFFGGPHSHVLMEVPVPVWEHQHCVTSFVDSIFEESLCAGAYEGGRDACQGDSGGPLMHQLPSGRWTVVGVVSWGVRCGEPQHPGIYAKVESYLNWIVQNARF</sequence>
<dbReference type="CDD" id="cd00190">
    <property type="entry name" value="Tryp_SPc"/>
    <property type="match status" value="1"/>
</dbReference>
<dbReference type="PROSITE" id="PS00135">
    <property type="entry name" value="TRYPSIN_SER"/>
    <property type="match status" value="1"/>
</dbReference>
<comment type="subcellular location">
    <subcellularLocation>
        <location evidence="1">Secreted</location>
    </subcellularLocation>
</comment>
<proteinExistence type="inferred from homology"/>
<dbReference type="SMART" id="SM00020">
    <property type="entry name" value="Tryp_SPc"/>
    <property type="match status" value="1"/>
</dbReference>
<dbReference type="GO" id="GO:0004252">
    <property type="term" value="F:serine-type endopeptidase activity"/>
    <property type="evidence" value="ECO:0007669"/>
    <property type="project" value="InterPro"/>
</dbReference>
<evidence type="ECO:0000256" key="6">
    <source>
        <dbReference type="ARBA" id="ARBA00068096"/>
    </source>
</evidence>
<dbReference type="PANTHER" id="PTHR24252:SF7">
    <property type="entry name" value="HYALIN"/>
    <property type="match status" value="1"/>
</dbReference>
<dbReference type="SUPFAM" id="SSF50494">
    <property type="entry name" value="Trypsin-like serine proteases"/>
    <property type="match status" value="1"/>
</dbReference>
<evidence type="ECO:0000256" key="5">
    <source>
        <dbReference type="ARBA" id="ARBA00024195"/>
    </source>
</evidence>
<keyword evidence="2" id="KW-0964">Secreted</keyword>
<organism evidence="10 11">
    <name type="scientific">Plutella xylostella</name>
    <name type="common">Diamondback moth</name>
    <name type="synonym">Plutella maculipennis</name>
    <dbReference type="NCBI Taxonomy" id="51655"/>
    <lineage>
        <taxon>Eukaryota</taxon>
        <taxon>Metazoa</taxon>
        <taxon>Ecdysozoa</taxon>
        <taxon>Arthropoda</taxon>
        <taxon>Hexapoda</taxon>
        <taxon>Insecta</taxon>
        <taxon>Pterygota</taxon>
        <taxon>Neoptera</taxon>
        <taxon>Endopterygota</taxon>
        <taxon>Lepidoptera</taxon>
        <taxon>Glossata</taxon>
        <taxon>Ditrysia</taxon>
        <taxon>Yponomeutoidea</taxon>
        <taxon>Plutellidae</taxon>
        <taxon>Plutella</taxon>
    </lineage>
</organism>
<dbReference type="GO" id="GO:0006508">
    <property type="term" value="P:proteolysis"/>
    <property type="evidence" value="ECO:0007669"/>
    <property type="project" value="UniProtKB-KW"/>
</dbReference>
<feature type="domain" description="Peptidase S1" evidence="9">
    <location>
        <begin position="422"/>
        <end position="654"/>
    </location>
</feature>
<dbReference type="InterPro" id="IPR022700">
    <property type="entry name" value="CLIP"/>
</dbReference>
<keyword evidence="3" id="KW-0732">Signal</keyword>
<dbReference type="InterPro" id="IPR009003">
    <property type="entry name" value="Peptidase_S1_PA"/>
</dbReference>
<dbReference type="EMBL" id="CAJHNJ030000014">
    <property type="protein sequence ID" value="CAG9112839.1"/>
    <property type="molecule type" value="Genomic_DNA"/>
</dbReference>
<dbReference type="AlphaFoldDB" id="A0A8S4EC73"/>
<dbReference type="PROSITE" id="PS00134">
    <property type="entry name" value="TRYPSIN_HIS"/>
    <property type="match status" value="1"/>
</dbReference>
<evidence type="ECO:0000256" key="7">
    <source>
        <dbReference type="ARBA" id="ARBA00076468"/>
    </source>
</evidence>
<dbReference type="PRINTS" id="PR00722">
    <property type="entry name" value="CHYMOTRYPSIN"/>
</dbReference>
<keyword evidence="4" id="KW-1015">Disulfide bond</keyword>
<dbReference type="SMART" id="SM00680">
    <property type="entry name" value="CLIP"/>
    <property type="match status" value="4"/>
</dbReference>
<dbReference type="InterPro" id="IPR018114">
    <property type="entry name" value="TRYPSIN_HIS"/>
</dbReference>